<accession>A0ACD3A780</accession>
<evidence type="ECO:0000313" key="1">
    <source>
        <dbReference type="EMBL" id="TFK61506.1"/>
    </source>
</evidence>
<sequence>MASALTSSPAPSPPTPVDRQSITPLEDTIGSNIPEINDSTSPTSFIRLNDGSPTIAAGSPINIINQDTMDIDELGGNQLKLADEQTAMDLMEASKKRERDDECNAQDDDDEDSHVQKKSKSSDGRTLWAFKAGFCPPNEARIEWRGTTKERAEAAVMYEEFKLMKHVLKKSYKDTPSPSLYRKAGRYGIILWGRAKDPYAIPELELPAQFRESLRTVQDLLPESACTSVQLTEHVLTTSHDLAKCDSCKGRPRRTTKGKAVVKKTQTKKKATRAAANQQKAKPRKPQAPPPTYIITGNYSDSVGLTAEPDEIDNGGGLGEWVLDCGCNFTMAIWGFFAWKNLWGQNSETGEWERMFPIPVHPREFVFQNLSNFAGLKVGNLMNPRGTGFWDRRFHLHLRKTQLEYFQRVVNELEELEDFEDEDYPGWPNVPSRIAAVDVVPLKRVPIKKVITKGTANDEDTDTEEEFAETDTEYEEEEAM</sequence>
<dbReference type="Proteomes" id="UP000308600">
    <property type="component" value="Unassembled WGS sequence"/>
</dbReference>
<gene>
    <name evidence="1" type="ORF">BDN72DRAFT_863541</name>
</gene>
<dbReference type="EMBL" id="ML208653">
    <property type="protein sequence ID" value="TFK61506.1"/>
    <property type="molecule type" value="Genomic_DNA"/>
</dbReference>
<protein>
    <submittedName>
        <fullName evidence="1">Uncharacterized protein</fullName>
    </submittedName>
</protein>
<keyword evidence="2" id="KW-1185">Reference proteome</keyword>
<reference evidence="1 2" key="1">
    <citation type="journal article" date="2019" name="Nat. Ecol. Evol.">
        <title>Megaphylogeny resolves global patterns of mushroom evolution.</title>
        <authorList>
            <person name="Varga T."/>
            <person name="Krizsan K."/>
            <person name="Foldi C."/>
            <person name="Dima B."/>
            <person name="Sanchez-Garcia M."/>
            <person name="Sanchez-Ramirez S."/>
            <person name="Szollosi G.J."/>
            <person name="Szarkandi J.G."/>
            <person name="Papp V."/>
            <person name="Albert L."/>
            <person name="Andreopoulos W."/>
            <person name="Angelini C."/>
            <person name="Antonin V."/>
            <person name="Barry K.W."/>
            <person name="Bougher N.L."/>
            <person name="Buchanan P."/>
            <person name="Buyck B."/>
            <person name="Bense V."/>
            <person name="Catcheside P."/>
            <person name="Chovatia M."/>
            <person name="Cooper J."/>
            <person name="Damon W."/>
            <person name="Desjardin D."/>
            <person name="Finy P."/>
            <person name="Geml J."/>
            <person name="Haridas S."/>
            <person name="Hughes K."/>
            <person name="Justo A."/>
            <person name="Karasinski D."/>
            <person name="Kautmanova I."/>
            <person name="Kiss B."/>
            <person name="Kocsube S."/>
            <person name="Kotiranta H."/>
            <person name="LaButti K.M."/>
            <person name="Lechner B.E."/>
            <person name="Liimatainen K."/>
            <person name="Lipzen A."/>
            <person name="Lukacs Z."/>
            <person name="Mihaltcheva S."/>
            <person name="Morgado L.N."/>
            <person name="Niskanen T."/>
            <person name="Noordeloos M.E."/>
            <person name="Ohm R.A."/>
            <person name="Ortiz-Santana B."/>
            <person name="Ovrebo C."/>
            <person name="Racz N."/>
            <person name="Riley R."/>
            <person name="Savchenko A."/>
            <person name="Shiryaev A."/>
            <person name="Soop K."/>
            <person name="Spirin V."/>
            <person name="Szebenyi C."/>
            <person name="Tomsovsky M."/>
            <person name="Tulloss R.E."/>
            <person name="Uehling J."/>
            <person name="Grigoriev I.V."/>
            <person name="Vagvolgyi C."/>
            <person name="Papp T."/>
            <person name="Martin F.M."/>
            <person name="Miettinen O."/>
            <person name="Hibbett D.S."/>
            <person name="Nagy L.G."/>
        </authorList>
    </citation>
    <scope>NUCLEOTIDE SEQUENCE [LARGE SCALE GENOMIC DNA]</scope>
    <source>
        <strain evidence="1 2">NL-1719</strain>
    </source>
</reference>
<organism evidence="1 2">
    <name type="scientific">Pluteus cervinus</name>
    <dbReference type="NCBI Taxonomy" id="181527"/>
    <lineage>
        <taxon>Eukaryota</taxon>
        <taxon>Fungi</taxon>
        <taxon>Dikarya</taxon>
        <taxon>Basidiomycota</taxon>
        <taxon>Agaricomycotina</taxon>
        <taxon>Agaricomycetes</taxon>
        <taxon>Agaricomycetidae</taxon>
        <taxon>Agaricales</taxon>
        <taxon>Pluteineae</taxon>
        <taxon>Pluteaceae</taxon>
        <taxon>Pluteus</taxon>
    </lineage>
</organism>
<evidence type="ECO:0000313" key="2">
    <source>
        <dbReference type="Proteomes" id="UP000308600"/>
    </source>
</evidence>
<name>A0ACD3A780_9AGAR</name>
<proteinExistence type="predicted"/>